<organism evidence="1">
    <name type="scientific">viral metagenome</name>
    <dbReference type="NCBI Taxonomy" id="1070528"/>
    <lineage>
        <taxon>unclassified sequences</taxon>
        <taxon>metagenomes</taxon>
        <taxon>organismal metagenomes</taxon>
    </lineage>
</organism>
<protein>
    <submittedName>
        <fullName evidence="1">Uncharacterized protein</fullName>
    </submittedName>
</protein>
<proteinExistence type="predicted"/>
<dbReference type="AlphaFoldDB" id="A0A6C0DW80"/>
<sequence>MTIYFCDLNDDVVQIIISHVKHYYYLALLKRTCLSNYNSVSKLSIAKLLLSCRLSNFSPRIFCVNINCCKDTKEVFKTHYRHGYDSYVHIKQFSLNKTTVLINEKKYSLNTHYCGECLKKFVLVRDLRNVKHNYSYIDEVNITYARCKYIFI</sequence>
<evidence type="ECO:0000313" key="1">
    <source>
        <dbReference type="EMBL" id="QHT20924.1"/>
    </source>
</evidence>
<accession>A0A6C0DW80</accession>
<dbReference type="EMBL" id="MN739684">
    <property type="protein sequence ID" value="QHT20924.1"/>
    <property type="molecule type" value="Genomic_DNA"/>
</dbReference>
<reference evidence="1" key="1">
    <citation type="journal article" date="2020" name="Nature">
        <title>Giant virus diversity and host interactions through global metagenomics.</title>
        <authorList>
            <person name="Schulz F."/>
            <person name="Roux S."/>
            <person name="Paez-Espino D."/>
            <person name="Jungbluth S."/>
            <person name="Walsh D.A."/>
            <person name="Denef V.J."/>
            <person name="McMahon K.D."/>
            <person name="Konstantinidis K.T."/>
            <person name="Eloe-Fadrosh E.A."/>
            <person name="Kyrpides N.C."/>
            <person name="Woyke T."/>
        </authorList>
    </citation>
    <scope>NUCLEOTIDE SEQUENCE</scope>
    <source>
        <strain evidence="1">GVMAG-M-3300023174-75</strain>
    </source>
</reference>
<name>A0A6C0DW80_9ZZZZ</name>